<dbReference type="InterPro" id="IPR016039">
    <property type="entry name" value="Thiolase-like"/>
</dbReference>
<comment type="caution">
    <text evidence="4">The sequence shown here is derived from an EMBL/GenBank/DDBJ whole genome shotgun (WGS) entry which is preliminary data.</text>
</comment>
<dbReference type="Proteomes" id="UP000625527">
    <property type="component" value="Unassembled WGS sequence"/>
</dbReference>
<sequence>ALHLAAASLRSGECDLALAGGVTVMSSPNTFVEFSRQRGLSPDGRCKSFAADADGTGWSEGVGLLVVERMSDARRKGHRVLGILNGSAVNQDGASNGLTAPNGPSQERVIRQAL</sequence>
<evidence type="ECO:0000259" key="3">
    <source>
        <dbReference type="PROSITE" id="PS52004"/>
    </source>
</evidence>
<dbReference type="InterPro" id="IPR014031">
    <property type="entry name" value="Ketoacyl_synth_C"/>
</dbReference>
<keyword evidence="5" id="KW-1185">Reference proteome</keyword>
<feature type="region of interest" description="Disordered" evidence="2">
    <location>
        <begin position="90"/>
        <end position="114"/>
    </location>
</feature>
<protein>
    <submittedName>
        <fullName evidence="4">Polyketide synthase</fullName>
    </submittedName>
</protein>
<dbReference type="PANTHER" id="PTHR43775:SF51">
    <property type="entry name" value="INACTIVE PHENOLPHTHIOCEROL SYNTHESIS POLYKETIDE SYNTHASE TYPE I PKS1-RELATED"/>
    <property type="match status" value="1"/>
</dbReference>
<dbReference type="InterPro" id="IPR050091">
    <property type="entry name" value="PKS_NRPS_Biosynth_Enz"/>
</dbReference>
<feature type="domain" description="Ketosynthase family 3 (KS3)" evidence="3">
    <location>
        <begin position="1"/>
        <end position="114"/>
    </location>
</feature>
<dbReference type="RefSeq" id="WP_318842707.1">
    <property type="nucleotide sequence ID" value="NZ_JADAQT010000012.1"/>
</dbReference>
<dbReference type="Pfam" id="PF02801">
    <property type="entry name" value="Ketoacyl-synt_C"/>
    <property type="match status" value="1"/>
</dbReference>
<accession>A0ABR9MS23</accession>
<feature type="compositionally biased region" description="Polar residues" evidence="2">
    <location>
        <begin position="90"/>
        <end position="105"/>
    </location>
</feature>
<proteinExistence type="predicted"/>
<feature type="non-terminal residue" evidence="4">
    <location>
        <position position="1"/>
    </location>
</feature>
<feature type="non-terminal residue" evidence="4">
    <location>
        <position position="114"/>
    </location>
</feature>
<organism evidence="4 5">
    <name type="scientific">Myceligenerans pegani</name>
    <dbReference type="NCBI Taxonomy" id="2776917"/>
    <lineage>
        <taxon>Bacteria</taxon>
        <taxon>Bacillati</taxon>
        <taxon>Actinomycetota</taxon>
        <taxon>Actinomycetes</taxon>
        <taxon>Micrococcales</taxon>
        <taxon>Promicromonosporaceae</taxon>
        <taxon>Myceligenerans</taxon>
    </lineage>
</organism>
<name>A0ABR9MS23_9MICO</name>
<reference evidence="4 5" key="1">
    <citation type="submission" date="2020-10" db="EMBL/GenBank/DDBJ databases">
        <title>Myceligenerans pegani sp. nov., an endophytic actinomycete isolated from Peganum harmala L. in Xinjiang, China.</title>
        <authorList>
            <person name="Xin L."/>
        </authorList>
    </citation>
    <scope>NUCLEOTIDE SEQUENCE [LARGE SCALE GENOMIC DNA]</scope>
    <source>
        <strain evidence="4 5">TRM65318</strain>
    </source>
</reference>
<dbReference type="EMBL" id="JADAQT010000012">
    <property type="protein sequence ID" value="MBE1874183.1"/>
    <property type="molecule type" value="Genomic_DNA"/>
</dbReference>
<evidence type="ECO:0000256" key="2">
    <source>
        <dbReference type="SAM" id="MobiDB-lite"/>
    </source>
</evidence>
<dbReference type="InterPro" id="IPR014030">
    <property type="entry name" value="Ketoacyl_synth_N"/>
</dbReference>
<dbReference type="Pfam" id="PF00109">
    <property type="entry name" value="ketoacyl-synt"/>
    <property type="match status" value="1"/>
</dbReference>
<evidence type="ECO:0000313" key="5">
    <source>
        <dbReference type="Proteomes" id="UP000625527"/>
    </source>
</evidence>
<dbReference type="SMART" id="SM00825">
    <property type="entry name" value="PKS_KS"/>
    <property type="match status" value="1"/>
</dbReference>
<evidence type="ECO:0000256" key="1">
    <source>
        <dbReference type="ARBA" id="ARBA00022679"/>
    </source>
</evidence>
<evidence type="ECO:0000313" key="4">
    <source>
        <dbReference type="EMBL" id="MBE1874183.1"/>
    </source>
</evidence>
<gene>
    <name evidence="4" type="ORF">IHE71_00460</name>
</gene>
<dbReference type="PANTHER" id="PTHR43775">
    <property type="entry name" value="FATTY ACID SYNTHASE"/>
    <property type="match status" value="1"/>
</dbReference>
<dbReference type="InterPro" id="IPR020841">
    <property type="entry name" value="PKS_Beta-ketoAc_synthase_dom"/>
</dbReference>
<dbReference type="PROSITE" id="PS52004">
    <property type="entry name" value="KS3_2"/>
    <property type="match status" value="1"/>
</dbReference>
<dbReference type="CDD" id="cd00833">
    <property type="entry name" value="PKS"/>
    <property type="match status" value="1"/>
</dbReference>
<dbReference type="SUPFAM" id="SSF53901">
    <property type="entry name" value="Thiolase-like"/>
    <property type="match status" value="1"/>
</dbReference>
<keyword evidence="1" id="KW-0808">Transferase</keyword>
<dbReference type="Gene3D" id="3.40.47.10">
    <property type="match status" value="1"/>
</dbReference>